<gene>
    <name evidence="1" type="ORF">FOZ62_030213</name>
</gene>
<protein>
    <recommendedName>
        <fullName evidence="3">Cysteine-rich transmembrane CYSTM domain-containing protein</fullName>
    </recommendedName>
</protein>
<accession>A0A7J6U5H9</accession>
<proteinExistence type="predicted"/>
<dbReference type="Proteomes" id="UP000574390">
    <property type="component" value="Unassembled WGS sequence"/>
</dbReference>
<organism evidence="1 2">
    <name type="scientific">Perkinsus olseni</name>
    <name type="common">Perkinsus atlanticus</name>
    <dbReference type="NCBI Taxonomy" id="32597"/>
    <lineage>
        <taxon>Eukaryota</taxon>
        <taxon>Sar</taxon>
        <taxon>Alveolata</taxon>
        <taxon>Perkinsozoa</taxon>
        <taxon>Perkinsea</taxon>
        <taxon>Perkinsida</taxon>
        <taxon>Perkinsidae</taxon>
        <taxon>Perkinsus</taxon>
    </lineage>
</organism>
<comment type="caution">
    <text evidence="1">The sequence shown here is derived from an EMBL/GenBank/DDBJ whole genome shotgun (WGS) entry which is preliminary data.</text>
</comment>
<dbReference type="AlphaFoldDB" id="A0A7J6U5H9"/>
<name>A0A7J6U5H9_PEROL</name>
<sequence length="107" mass="11143">MSSSNIVMVQVPEGANPGSTIQVVNPTTGQPFQVQVPAGVYPGQTFQVQMASPAVAQAQPMYNQAPPQTVIIHESHQPYDNDKGGGDGCCACLLGMCACCTLCALMD</sequence>
<reference evidence="1 2" key="1">
    <citation type="submission" date="2020-04" db="EMBL/GenBank/DDBJ databases">
        <title>Perkinsus olseni comparative genomics.</title>
        <authorList>
            <person name="Bogema D.R."/>
        </authorList>
    </citation>
    <scope>NUCLEOTIDE SEQUENCE [LARGE SCALE GENOMIC DNA]</scope>
    <source>
        <strain evidence="1">ATCC PRA-205</strain>
    </source>
</reference>
<evidence type="ECO:0000313" key="2">
    <source>
        <dbReference type="Proteomes" id="UP000574390"/>
    </source>
</evidence>
<evidence type="ECO:0000313" key="1">
    <source>
        <dbReference type="EMBL" id="KAF4751941.1"/>
    </source>
</evidence>
<dbReference type="EMBL" id="JABANM010002817">
    <property type="protein sequence ID" value="KAF4751941.1"/>
    <property type="molecule type" value="Genomic_DNA"/>
</dbReference>
<evidence type="ECO:0008006" key="3">
    <source>
        <dbReference type="Google" id="ProtNLM"/>
    </source>
</evidence>